<evidence type="ECO:0000313" key="2">
    <source>
        <dbReference type="EMBL" id="KKK46648.1"/>
    </source>
</evidence>
<protein>
    <submittedName>
        <fullName evidence="2">Uncharacterized protein</fullName>
    </submittedName>
</protein>
<gene>
    <name evidence="2" type="ORF">LCGC14_3163150</name>
</gene>
<dbReference type="AlphaFoldDB" id="A0A0F8VQK1"/>
<organism evidence="2">
    <name type="scientific">marine sediment metagenome</name>
    <dbReference type="NCBI Taxonomy" id="412755"/>
    <lineage>
        <taxon>unclassified sequences</taxon>
        <taxon>metagenomes</taxon>
        <taxon>ecological metagenomes</taxon>
    </lineage>
</organism>
<name>A0A0F8VQK1_9ZZZZ</name>
<evidence type="ECO:0000256" key="1">
    <source>
        <dbReference type="SAM" id="MobiDB-lite"/>
    </source>
</evidence>
<proteinExistence type="predicted"/>
<dbReference type="EMBL" id="LAZR01069974">
    <property type="protein sequence ID" value="KKK46648.1"/>
    <property type="molecule type" value="Genomic_DNA"/>
</dbReference>
<feature type="non-terminal residue" evidence="2">
    <location>
        <position position="242"/>
    </location>
</feature>
<sequence>MVAVKRVMSTMNVRASLRVRDFKCITNTANSLYQLWLEIAVNLTSQSMYEDIDDIRLRVEMVVPDMLQNHGLGDYVALVAHEVFEQRELPRLELHHLSVPCDVTLEQIELQIAHLEGLPTATDGGPTDQRLNPSEQLGKGERFGQIVVSTGLQSFYLVIDRATGTENQHGSRHTLPSQGVDEGNAVQTRQHDVHHQGIVGCLPGRLKCRLAVADVIDGQTGLSETTGDEDGDIPIILNNQHS</sequence>
<comment type="caution">
    <text evidence="2">The sequence shown here is derived from an EMBL/GenBank/DDBJ whole genome shotgun (WGS) entry which is preliminary data.</text>
</comment>
<accession>A0A0F8VQK1</accession>
<feature type="region of interest" description="Disordered" evidence="1">
    <location>
        <begin position="220"/>
        <end position="242"/>
    </location>
</feature>
<reference evidence="2" key="1">
    <citation type="journal article" date="2015" name="Nature">
        <title>Complex archaea that bridge the gap between prokaryotes and eukaryotes.</title>
        <authorList>
            <person name="Spang A."/>
            <person name="Saw J.H."/>
            <person name="Jorgensen S.L."/>
            <person name="Zaremba-Niedzwiedzka K."/>
            <person name="Martijn J."/>
            <person name="Lind A.E."/>
            <person name="van Eijk R."/>
            <person name="Schleper C."/>
            <person name="Guy L."/>
            <person name="Ettema T.J."/>
        </authorList>
    </citation>
    <scope>NUCLEOTIDE SEQUENCE</scope>
</reference>